<reference evidence="9" key="1">
    <citation type="submission" date="2021-02" db="EMBL/GenBank/DDBJ databases">
        <title>Skermanella TT6 skin isolate.</title>
        <authorList>
            <person name="Lee K."/>
            <person name="Ganzorig M."/>
        </authorList>
    </citation>
    <scope>NUCLEOTIDE SEQUENCE</scope>
    <source>
        <strain evidence="9">TT6</strain>
    </source>
</reference>
<dbReference type="Proteomes" id="UP000595197">
    <property type="component" value="Chromosome"/>
</dbReference>
<feature type="transmembrane region" description="Helical" evidence="8">
    <location>
        <begin position="6"/>
        <end position="21"/>
    </location>
</feature>
<dbReference type="Pfam" id="PF00420">
    <property type="entry name" value="Oxidored_q2"/>
    <property type="match status" value="1"/>
</dbReference>
<keyword evidence="5 8" id="KW-1133">Transmembrane helix</keyword>
<gene>
    <name evidence="9" type="ORF">IGS68_03350</name>
</gene>
<dbReference type="InterPro" id="IPR050601">
    <property type="entry name" value="CPA3_antiporter_subunitC"/>
</dbReference>
<evidence type="ECO:0000256" key="2">
    <source>
        <dbReference type="ARBA" id="ARBA00010388"/>
    </source>
</evidence>
<keyword evidence="3" id="KW-1003">Cell membrane</keyword>
<accession>A0ABX7BDX7</accession>
<proteinExistence type="inferred from homology"/>
<evidence type="ECO:0000256" key="6">
    <source>
        <dbReference type="ARBA" id="ARBA00023136"/>
    </source>
</evidence>
<feature type="region of interest" description="Disordered" evidence="7">
    <location>
        <begin position="110"/>
        <end position="162"/>
    </location>
</feature>
<dbReference type="PANTHER" id="PTHR34583">
    <property type="entry name" value="ANTIPORTER SUBUNIT MNHC2-RELATED"/>
    <property type="match status" value="1"/>
</dbReference>
<evidence type="ECO:0000256" key="4">
    <source>
        <dbReference type="ARBA" id="ARBA00022692"/>
    </source>
</evidence>
<feature type="compositionally biased region" description="Basic and acidic residues" evidence="7">
    <location>
        <begin position="110"/>
        <end position="138"/>
    </location>
</feature>
<dbReference type="Gene3D" id="1.10.287.3510">
    <property type="match status" value="1"/>
</dbReference>
<dbReference type="NCBIfam" id="NF009301">
    <property type="entry name" value="PRK12658.1"/>
    <property type="match status" value="1"/>
</dbReference>
<dbReference type="RefSeq" id="WP_201081047.1">
    <property type="nucleotide sequence ID" value="NZ_CP067420.1"/>
</dbReference>
<keyword evidence="10" id="KW-1185">Reference proteome</keyword>
<feature type="transmembrane region" description="Helical" evidence="8">
    <location>
        <begin position="28"/>
        <end position="49"/>
    </location>
</feature>
<dbReference type="PANTHER" id="PTHR34583:SF2">
    <property type="entry name" value="ANTIPORTER SUBUNIT MNHC2-RELATED"/>
    <property type="match status" value="1"/>
</dbReference>
<evidence type="ECO:0000256" key="1">
    <source>
        <dbReference type="ARBA" id="ARBA00004651"/>
    </source>
</evidence>
<organism evidence="9 10">
    <name type="scientific">Skermanella cutis</name>
    <dbReference type="NCBI Taxonomy" id="2775420"/>
    <lineage>
        <taxon>Bacteria</taxon>
        <taxon>Pseudomonadati</taxon>
        <taxon>Pseudomonadota</taxon>
        <taxon>Alphaproteobacteria</taxon>
        <taxon>Rhodospirillales</taxon>
        <taxon>Azospirillaceae</taxon>
        <taxon>Skermanella</taxon>
    </lineage>
</organism>
<comment type="similarity">
    <text evidence="2">Belongs to the CPA3 antiporters (TC 2.A.63) subunit C family.</text>
</comment>
<evidence type="ECO:0000256" key="3">
    <source>
        <dbReference type="ARBA" id="ARBA00022475"/>
    </source>
</evidence>
<evidence type="ECO:0000256" key="8">
    <source>
        <dbReference type="SAM" id="Phobius"/>
    </source>
</evidence>
<feature type="transmembrane region" description="Helical" evidence="8">
    <location>
        <begin position="75"/>
        <end position="96"/>
    </location>
</feature>
<evidence type="ECO:0000313" key="10">
    <source>
        <dbReference type="Proteomes" id="UP000595197"/>
    </source>
</evidence>
<protein>
    <submittedName>
        <fullName evidence="9">Na+/H+ antiporter subunit C</fullName>
    </submittedName>
</protein>
<dbReference type="EMBL" id="CP067420">
    <property type="protein sequence ID" value="QQP92288.1"/>
    <property type="molecule type" value="Genomic_DNA"/>
</dbReference>
<keyword evidence="6 8" id="KW-0472">Membrane</keyword>
<name>A0ABX7BDX7_9PROT</name>
<evidence type="ECO:0000256" key="7">
    <source>
        <dbReference type="SAM" id="MobiDB-lite"/>
    </source>
</evidence>
<sequence length="162" mass="17276">METLMAFTLGFMAAGSVYLLLSHNLVRVLFGLILLSNAANFVIFAAGGMTEGLPPLIAPGAKELTGVYSNPLPQALILTAIVISFGLLAFALVLVYRGYQELGTVDSDRMRLAEPPHPDQDIPEPEEPRRIHVRDAARRVGNIGEPAGREPAGREPAGSDAS</sequence>
<comment type="subcellular location">
    <subcellularLocation>
        <location evidence="1">Cell membrane</location>
        <topology evidence="1">Multi-pass membrane protein</topology>
    </subcellularLocation>
</comment>
<dbReference type="InterPro" id="IPR039428">
    <property type="entry name" value="NUOK/Mnh_C1-like"/>
</dbReference>
<keyword evidence="4 8" id="KW-0812">Transmembrane</keyword>
<evidence type="ECO:0000313" key="9">
    <source>
        <dbReference type="EMBL" id="QQP92288.1"/>
    </source>
</evidence>
<evidence type="ECO:0000256" key="5">
    <source>
        <dbReference type="ARBA" id="ARBA00022989"/>
    </source>
</evidence>